<dbReference type="OrthoDB" id="1158351at2"/>
<accession>A0A504JCF3</accession>
<reference evidence="1 2" key="1">
    <citation type="submission" date="2019-06" db="EMBL/GenBank/DDBJ databases">
        <authorList>
            <person name="Meng X."/>
        </authorList>
    </citation>
    <scope>NUCLEOTIDE SEQUENCE [LARGE SCALE GENOMIC DNA]</scope>
    <source>
        <strain evidence="1 2">M625</strain>
    </source>
</reference>
<proteinExistence type="predicted"/>
<dbReference type="Proteomes" id="UP000315540">
    <property type="component" value="Unassembled WGS sequence"/>
</dbReference>
<name>A0A504JCF3_9FLAO</name>
<dbReference type="AlphaFoldDB" id="A0A504JCF3"/>
<organism evidence="1 2">
    <name type="scientific">Aquimarina algicola</name>
    <dbReference type="NCBI Taxonomy" id="2589995"/>
    <lineage>
        <taxon>Bacteria</taxon>
        <taxon>Pseudomonadati</taxon>
        <taxon>Bacteroidota</taxon>
        <taxon>Flavobacteriia</taxon>
        <taxon>Flavobacteriales</taxon>
        <taxon>Flavobacteriaceae</taxon>
        <taxon>Aquimarina</taxon>
    </lineage>
</organism>
<evidence type="ECO:0000313" key="1">
    <source>
        <dbReference type="EMBL" id="TPN85263.1"/>
    </source>
</evidence>
<sequence length="249" mass="30254">MRFLVFWATLCIAFHINAQSSDYVSPNKYRFKYKSQKFKGTRLDITAQLRAIKNQPKFAGIPEEIQIQLNNLFKKAKEQPIPKVYKKNAIRFLDALYSYEEFVEIYDNALYQVVKKLKRDMRRIDFKFEREFTQAKVLLSRTQKEEPDQIQKIDTLKKEVYNNQMKLLSHRWMKDKFDKYKSYEIIENPDSLILEFKKKEAVNVFRMFEENQINKIERYLEDQIIDFYYKKSVPELDIKDLELDYLDKI</sequence>
<keyword evidence="2" id="KW-1185">Reference proteome</keyword>
<dbReference type="EMBL" id="VFWZ01000004">
    <property type="protein sequence ID" value="TPN85263.1"/>
    <property type="molecule type" value="Genomic_DNA"/>
</dbReference>
<comment type="caution">
    <text evidence="1">The sequence shown here is derived from an EMBL/GenBank/DDBJ whole genome shotgun (WGS) entry which is preliminary data.</text>
</comment>
<gene>
    <name evidence="1" type="ORF">FHK87_14660</name>
</gene>
<dbReference type="RefSeq" id="WP_140594366.1">
    <property type="nucleotide sequence ID" value="NZ_VFWZ01000004.1"/>
</dbReference>
<protein>
    <submittedName>
        <fullName evidence="1">Uncharacterized protein</fullName>
    </submittedName>
</protein>
<evidence type="ECO:0000313" key="2">
    <source>
        <dbReference type="Proteomes" id="UP000315540"/>
    </source>
</evidence>